<dbReference type="EMBL" id="JACHJY010000007">
    <property type="protein sequence ID" value="MBB4984151.1"/>
    <property type="molecule type" value="Genomic_DNA"/>
</dbReference>
<gene>
    <name evidence="1" type="ORF">GGE06_005097</name>
</gene>
<dbReference type="AlphaFoldDB" id="A0A7W7XE57"/>
<keyword evidence="2" id="KW-1185">Reference proteome</keyword>
<protein>
    <submittedName>
        <fullName evidence="1">Uncharacterized protein</fullName>
    </submittedName>
</protein>
<sequence length="96" mass="10479">MTSPEMTVGDLADLLSRCDRDAPVRQAMNPFFPTAHRLAQVVQSVDQTGQTVVYLAEGRAENTQLGHLPPEVAVALTWQEPVQAPSRRPRRSAGGK</sequence>
<organism evidence="1 2">
    <name type="scientific">Streptomyces nymphaeiformis</name>
    <dbReference type="NCBI Taxonomy" id="2663842"/>
    <lineage>
        <taxon>Bacteria</taxon>
        <taxon>Bacillati</taxon>
        <taxon>Actinomycetota</taxon>
        <taxon>Actinomycetes</taxon>
        <taxon>Kitasatosporales</taxon>
        <taxon>Streptomycetaceae</taxon>
        <taxon>Streptomyces</taxon>
    </lineage>
</organism>
<comment type="caution">
    <text evidence="1">The sequence shown here is derived from an EMBL/GenBank/DDBJ whole genome shotgun (WGS) entry which is preliminary data.</text>
</comment>
<dbReference type="Proteomes" id="UP000582643">
    <property type="component" value="Unassembled WGS sequence"/>
</dbReference>
<evidence type="ECO:0000313" key="1">
    <source>
        <dbReference type="EMBL" id="MBB4984151.1"/>
    </source>
</evidence>
<reference evidence="1 2" key="1">
    <citation type="submission" date="2020-08" db="EMBL/GenBank/DDBJ databases">
        <title>Genomic Encyclopedia of Type Strains, Phase III (KMG-III): the genomes of soil and plant-associated and newly described type strains.</title>
        <authorList>
            <person name="Whitman W."/>
        </authorList>
    </citation>
    <scope>NUCLEOTIDE SEQUENCE [LARGE SCALE GENOMIC DNA]</scope>
    <source>
        <strain evidence="1 2">SFB5A</strain>
    </source>
</reference>
<accession>A0A7W7XE57</accession>
<proteinExistence type="predicted"/>
<evidence type="ECO:0000313" key="2">
    <source>
        <dbReference type="Proteomes" id="UP000582643"/>
    </source>
</evidence>
<dbReference type="RefSeq" id="WP_184931797.1">
    <property type="nucleotide sequence ID" value="NZ_JACHJY010000007.1"/>
</dbReference>
<name>A0A7W7XE57_9ACTN</name>